<evidence type="ECO:0000256" key="5">
    <source>
        <dbReference type="ARBA" id="ARBA00023316"/>
    </source>
</evidence>
<dbReference type="SUPFAM" id="SSF143985">
    <property type="entry name" value="L,D-transpeptidase pre-catalytic domain-like"/>
    <property type="match status" value="1"/>
</dbReference>
<comment type="caution">
    <text evidence="8">The sequence shown here is derived from an EMBL/GenBank/DDBJ whole genome shotgun (WGS) entry which is preliminary data.</text>
</comment>
<sequence>MFAVYLGISIFFTKHLYLGSQINGINVSGKTVTAVKVQLLSELKGYTLNLKERGGKSEQIKAEAIGLKYNSDEEIQNFKDEQHPLKWAASLFNKKSYEITSGIEYNKEALKEQVDKLSAFDNSNIIEPKNSILKYTDNTYMLVDEIKGNKINKDILLKRIEEAILKQETTIDLESSGCYINPQYTSKSQKVTDARDMLNKYISTKITYAFGEHKEILDGSTINKWLSADDNFNVNIDEKKVKAYVESIANTYNTVGKKRSFNTSSGNTINIGGGDYGWKIDINKETNNLIAAIKSGQTITKEPEYVQKASSHGSSDIGNTYVEIDMTKQHLWFYKNGSLVVEGDVVTGNTSLNNTTPGGIYRLKYKEKNATLKGEDYSTPVSYWMPFNGNIGIHDATWRSVFGGEIYKTSGSHGCVNSPYPLAQTIYENINAGTPVVCYY</sequence>
<dbReference type="SUPFAM" id="SSF141523">
    <property type="entry name" value="L,D-transpeptidase catalytic domain-like"/>
    <property type="match status" value="1"/>
</dbReference>
<dbReference type="InterPro" id="IPR038054">
    <property type="entry name" value="LD_TPept-like_central_sf"/>
</dbReference>
<protein>
    <submittedName>
        <fullName evidence="8">L,D-transpeptidase/peptidoglycan binding protein</fullName>
    </submittedName>
</protein>
<evidence type="ECO:0000256" key="6">
    <source>
        <dbReference type="PROSITE-ProRule" id="PRU01373"/>
    </source>
</evidence>
<feature type="active site" description="Proton donor/acceptor" evidence="6">
    <location>
        <position position="394"/>
    </location>
</feature>
<keyword evidence="3 6" id="KW-0133">Cell shape</keyword>
<dbReference type="PANTHER" id="PTHR30582">
    <property type="entry name" value="L,D-TRANSPEPTIDASE"/>
    <property type="match status" value="1"/>
</dbReference>
<organism evidence="8 9">
    <name type="scientific">Clostridium rhizosphaerae</name>
    <dbReference type="NCBI Taxonomy" id="2803861"/>
    <lineage>
        <taxon>Bacteria</taxon>
        <taxon>Bacillati</taxon>
        <taxon>Bacillota</taxon>
        <taxon>Clostridia</taxon>
        <taxon>Eubacteriales</taxon>
        <taxon>Clostridiaceae</taxon>
        <taxon>Clostridium</taxon>
    </lineage>
</organism>
<reference evidence="8 9" key="1">
    <citation type="submission" date="2021-01" db="EMBL/GenBank/DDBJ databases">
        <title>Genome public.</title>
        <authorList>
            <person name="Liu C."/>
            <person name="Sun Q."/>
        </authorList>
    </citation>
    <scope>NUCLEOTIDE SEQUENCE [LARGE SCALE GENOMIC DNA]</scope>
    <source>
        <strain evidence="8 9">YIM B02515</strain>
    </source>
</reference>
<evidence type="ECO:0000259" key="7">
    <source>
        <dbReference type="PROSITE" id="PS52029"/>
    </source>
</evidence>
<dbReference type="Gene3D" id="2.40.440.10">
    <property type="entry name" value="L,D-transpeptidase catalytic domain-like"/>
    <property type="match status" value="1"/>
</dbReference>
<proteinExistence type="predicted"/>
<gene>
    <name evidence="8" type="ORF">JK636_19370</name>
</gene>
<keyword evidence="4 6" id="KW-0573">Peptidoglycan synthesis</keyword>
<dbReference type="InterPro" id="IPR005490">
    <property type="entry name" value="LD_TPept_cat_dom"/>
</dbReference>
<keyword evidence="2" id="KW-0808">Transferase</keyword>
<dbReference type="InterPro" id="IPR038063">
    <property type="entry name" value="Transpep_catalytic_dom"/>
</dbReference>
<evidence type="ECO:0000256" key="2">
    <source>
        <dbReference type="ARBA" id="ARBA00022679"/>
    </source>
</evidence>
<dbReference type="EMBL" id="JAESWC010000018">
    <property type="protein sequence ID" value="MBL4937872.1"/>
    <property type="molecule type" value="Genomic_DNA"/>
</dbReference>
<keyword evidence="5 6" id="KW-0961">Cell wall biogenesis/degradation</keyword>
<evidence type="ECO:0000256" key="4">
    <source>
        <dbReference type="ARBA" id="ARBA00022984"/>
    </source>
</evidence>
<feature type="domain" description="L,D-TPase catalytic" evidence="7">
    <location>
        <begin position="320"/>
        <end position="439"/>
    </location>
</feature>
<name>A0ABS1TFL7_9CLOT</name>
<feature type="active site" description="Nucleophile" evidence="6">
    <location>
        <position position="415"/>
    </location>
</feature>
<evidence type="ECO:0000313" key="8">
    <source>
        <dbReference type="EMBL" id="MBL4937872.1"/>
    </source>
</evidence>
<dbReference type="InterPro" id="IPR050979">
    <property type="entry name" value="LD-transpeptidase"/>
</dbReference>
<dbReference type="Gene3D" id="3.10.20.800">
    <property type="match status" value="1"/>
</dbReference>
<dbReference type="PROSITE" id="PS52029">
    <property type="entry name" value="LD_TPASE"/>
    <property type="match status" value="1"/>
</dbReference>
<dbReference type="Pfam" id="PF03734">
    <property type="entry name" value="YkuD"/>
    <property type="match status" value="1"/>
</dbReference>
<dbReference type="PANTHER" id="PTHR30582:SF33">
    <property type="entry name" value="EXPORTED PROTEIN"/>
    <property type="match status" value="1"/>
</dbReference>
<comment type="pathway">
    <text evidence="1 6">Cell wall biogenesis; peptidoglycan biosynthesis.</text>
</comment>
<dbReference type="CDD" id="cd16913">
    <property type="entry name" value="YkuD_like"/>
    <property type="match status" value="1"/>
</dbReference>
<dbReference type="Proteomes" id="UP000632377">
    <property type="component" value="Unassembled WGS sequence"/>
</dbReference>
<evidence type="ECO:0000256" key="1">
    <source>
        <dbReference type="ARBA" id="ARBA00004752"/>
    </source>
</evidence>
<dbReference type="Pfam" id="PF12229">
    <property type="entry name" value="PG_binding_4"/>
    <property type="match status" value="2"/>
</dbReference>
<accession>A0ABS1TFL7</accession>
<evidence type="ECO:0000313" key="9">
    <source>
        <dbReference type="Proteomes" id="UP000632377"/>
    </source>
</evidence>
<dbReference type="InterPro" id="IPR022029">
    <property type="entry name" value="YoaR-like_PG-bd"/>
</dbReference>
<evidence type="ECO:0000256" key="3">
    <source>
        <dbReference type="ARBA" id="ARBA00022960"/>
    </source>
</evidence>
<keyword evidence="9" id="KW-1185">Reference proteome</keyword>